<dbReference type="Proteomes" id="UP000008909">
    <property type="component" value="Unassembled WGS sequence"/>
</dbReference>
<evidence type="ECO:0000313" key="3">
    <source>
        <dbReference type="Proteomes" id="UP000008909"/>
    </source>
</evidence>
<gene>
    <name evidence="2" type="ORF">CLF_103670</name>
</gene>
<dbReference type="AlphaFoldDB" id="G7YA59"/>
<dbReference type="EMBL" id="DF142990">
    <property type="protein sequence ID" value="GAA49843.1"/>
    <property type="molecule type" value="Genomic_DNA"/>
</dbReference>
<feature type="region of interest" description="Disordered" evidence="1">
    <location>
        <begin position="137"/>
        <end position="165"/>
    </location>
</feature>
<keyword evidence="3" id="KW-1185">Reference proteome</keyword>
<protein>
    <submittedName>
        <fullName evidence="2">Uncharacterized protein</fullName>
    </submittedName>
</protein>
<sequence length="616" mass="71829">MIRRHLNLQWLRLGPEVKADIHPLDIGGDYLKDNDIGICLKKFQFSPVSGRCEDNLFFVQIIELHYTRYQFTHLFLERDFYARTSPLEGNLITSDSVNILTHFIDPQGSVLEPSLCTIYVSGLAGSPTCRRSESPVLWQQSEHSSHPTNQTFKMQQPRETKASTTGRRTIVLIDPARDERACGVKAVMVSKAETEVETKRNLRFSLTRLNVPLLFMQGSSSFDRKDDMSRVGYKRINDSKKNKENKQITSNMNISFVEDGINIKVICPRDSTSFLVSMLLGGSGQLGRLESAVLRLMPEEERGDELQDLKHASVKNLSCPNYRILMWEMPVSFGDKISRLIEQNDLRLIAMRSHHWSPPVREEEYFRSLHAVHFYHRPEILWDYDVHGSRKRDQRSYRLIGGKYYCVNHPPHYKEAAKKLKLEMELEANLKEQMRQLPGPCYIRPSKRSSVDPVLELPPASVALRSRPPKSYARRASRYVNLKSTDLDFLDAVRQQWMSVRDLYQEARNVLAVHLIRGNADFYLHRVCVGPGPEIIHTQSARLRWYDIRHTAAYFDERNYDNPRPVLGTHQDFIEHWFVERISEESTYMYWVYRLIDYILINSIKMFFLFCTQEDE</sequence>
<reference evidence="2" key="1">
    <citation type="journal article" date="2011" name="Genome Biol.">
        <title>The draft genome of the carcinogenic human liver fluke Clonorchis sinensis.</title>
        <authorList>
            <person name="Wang X."/>
            <person name="Chen W."/>
            <person name="Huang Y."/>
            <person name="Sun J."/>
            <person name="Men J."/>
            <person name="Liu H."/>
            <person name="Luo F."/>
            <person name="Guo L."/>
            <person name="Lv X."/>
            <person name="Deng C."/>
            <person name="Zhou C."/>
            <person name="Fan Y."/>
            <person name="Li X."/>
            <person name="Huang L."/>
            <person name="Hu Y."/>
            <person name="Liang C."/>
            <person name="Hu X."/>
            <person name="Xu J."/>
            <person name="Yu X."/>
        </authorList>
    </citation>
    <scope>NUCLEOTIDE SEQUENCE [LARGE SCALE GENOMIC DNA]</scope>
    <source>
        <strain evidence="2">Henan</strain>
    </source>
</reference>
<reference key="2">
    <citation type="submission" date="2011-10" db="EMBL/GenBank/DDBJ databases">
        <title>The genome and transcriptome sequence of Clonorchis sinensis provide insights into the carcinogenic liver fluke.</title>
        <authorList>
            <person name="Wang X."/>
            <person name="Huang Y."/>
            <person name="Chen W."/>
            <person name="Liu H."/>
            <person name="Guo L."/>
            <person name="Chen Y."/>
            <person name="Luo F."/>
            <person name="Zhou W."/>
            <person name="Sun J."/>
            <person name="Mao Q."/>
            <person name="Liang P."/>
            <person name="Zhou C."/>
            <person name="Tian Y."/>
            <person name="Men J."/>
            <person name="Lv X."/>
            <person name="Huang L."/>
            <person name="Zhou J."/>
            <person name="Hu Y."/>
            <person name="Li R."/>
            <person name="Zhang F."/>
            <person name="Lei H."/>
            <person name="Li X."/>
            <person name="Hu X."/>
            <person name="Liang C."/>
            <person name="Xu J."/>
            <person name="Wu Z."/>
            <person name="Yu X."/>
        </authorList>
    </citation>
    <scope>NUCLEOTIDE SEQUENCE</scope>
    <source>
        <strain>Henan</strain>
    </source>
</reference>
<accession>G7YA59</accession>
<evidence type="ECO:0000256" key="1">
    <source>
        <dbReference type="SAM" id="MobiDB-lite"/>
    </source>
</evidence>
<evidence type="ECO:0000313" key="2">
    <source>
        <dbReference type="EMBL" id="GAA49843.1"/>
    </source>
</evidence>
<organism evidence="2 3">
    <name type="scientific">Clonorchis sinensis</name>
    <name type="common">Chinese liver fluke</name>
    <dbReference type="NCBI Taxonomy" id="79923"/>
    <lineage>
        <taxon>Eukaryota</taxon>
        <taxon>Metazoa</taxon>
        <taxon>Spiralia</taxon>
        <taxon>Lophotrochozoa</taxon>
        <taxon>Platyhelminthes</taxon>
        <taxon>Trematoda</taxon>
        <taxon>Digenea</taxon>
        <taxon>Opisthorchiida</taxon>
        <taxon>Opisthorchiata</taxon>
        <taxon>Opisthorchiidae</taxon>
        <taxon>Clonorchis</taxon>
    </lineage>
</organism>
<feature type="compositionally biased region" description="Polar residues" evidence="1">
    <location>
        <begin position="137"/>
        <end position="154"/>
    </location>
</feature>
<name>G7YA59_CLOSI</name>
<proteinExistence type="predicted"/>